<reference evidence="2 3" key="1">
    <citation type="submission" date="2021-04" db="EMBL/GenBank/DDBJ databases">
        <authorList>
            <person name="Rodrigo-Torres L."/>
            <person name="Arahal R. D."/>
            <person name="Lucena T."/>
        </authorList>
    </citation>
    <scope>NUCLEOTIDE SEQUENCE [LARGE SCALE GENOMIC DNA]</scope>
    <source>
        <strain evidence="2 3">CECT 9623</strain>
    </source>
</reference>
<evidence type="ECO:0000313" key="3">
    <source>
        <dbReference type="Proteomes" id="UP000679725"/>
    </source>
</evidence>
<feature type="transmembrane region" description="Helical" evidence="1">
    <location>
        <begin position="40"/>
        <end position="59"/>
    </location>
</feature>
<comment type="caution">
    <text evidence="2">The sequence shown here is derived from an EMBL/GenBank/DDBJ whole genome shotgun (WGS) entry which is preliminary data.</text>
</comment>
<accession>A0ABM8UJX1</accession>
<name>A0ABM8UJX1_9BACT</name>
<protein>
    <recommendedName>
        <fullName evidence="4">DUF3325 domain-containing protein</fullName>
    </recommendedName>
</protein>
<dbReference type="Proteomes" id="UP000679725">
    <property type="component" value="Unassembled WGS sequence"/>
</dbReference>
<keyword evidence="1" id="KW-0812">Transmembrane</keyword>
<proteinExistence type="predicted"/>
<evidence type="ECO:0000313" key="2">
    <source>
        <dbReference type="EMBL" id="CAG5067797.1"/>
    </source>
</evidence>
<keyword evidence="1" id="KW-1133">Transmembrane helix</keyword>
<dbReference type="RefSeq" id="WP_215231938.1">
    <property type="nucleotide sequence ID" value="NZ_CAJRAU010000001.1"/>
</dbReference>
<feature type="transmembrane region" description="Helical" evidence="1">
    <location>
        <begin position="66"/>
        <end position="84"/>
    </location>
</feature>
<keyword evidence="1" id="KW-0472">Membrane</keyword>
<dbReference type="EMBL" id="CAJRAU010000001">
    <property type="protein sequence ID" value="CAG5067797.1"/>
    <property type="molecule type" value="Genomic_DNA"/>
</dbReference>
<keyword evidence="3" id="KW-1185">Reference proteome</keyword>
<sequence>MFSTICLLCLAGFICWMNTSRRIAWTDKNQVLARLASNPFYGRVAAGAIFLAATVLCIISLGWGSGLFAALVVLMTAGSVSVLFFPFNYFGPKSIALLYICALALELITR</sequence>
<evidence type="ECO:0008006" key="4">
    <source>
        <dbReference type="Google" id="ProtNLM"/>
    </source>
</evidence>
<organism evidence="2 3">
    <name type="scientific">Dyadobacter linearis</name>
    <dbReference type="NCBI Taxonomy" id="2823330"/>
    <lineage>
        <taxon>Bacteria</taxon>
        <taxon>Pseudomonadati</taxon>
        <taxon>Bacteroidota</taxon>
        <taxon>Cytophagia</taxon>
        <taxon>Cytophagales</taxon>
        <taxon>Spirosomataceae</taxon>
        <taxon>Dyadobacter</taxon>
    </lineage>
</organism>
<gene>
    <name evidence="2" type="ORF">DYBT9623_00524</name>
</gene>
<evidence type="ECO:0000256" key="1">
    <source>
        <dbReference type="SAM" id="Phobius"/>
    </source>
</evidence>